<gene>
    <name evidence="2" type="ORF">ANN_27983</name>
</gene>
<dbReference type="Proteomes" id="UP001148838">
    <property type="component" value="Unassembled WGS sequence"/>
</dbReference>
<evidence type="ECO:0000256" key="1">
    <source>
        <dbReference type="SAM" id="MobiDB-lite"/>
    </source>
</evidence>
<accession>A0ABQ8RUE0</accession>
<dbReference type="EMBL" id="JAJSOF020000043">
    <property type="protein sequence ID" value="KAJ4425368.1"/>
    <property type="molecule type" value="Genomic_DNA"/>
</dbReference>
<reference evidence="2 3" key="1">
    <citation type="journal article" date="2022" name="Allergy">
        <title>Genome assembly and annotation of Periplaneta americana reveal a comprehensive cockroach allergen profile.</title>
        <authorList>
            <person name="Wang L."/>
            <person name="Xiong Q."/>
            <person name="Saelim N."/>
            <person name="Wang L."/>
            <person name="Nong W."/>
            <person name="Wan A.T."/>
            <person name="Shi M."/>
            <person name="Liu X."/>
            <person name="Cao Q."/>
            <person name="Hui J.H.L."/>
            <person name="Sookrung N."/>
            <person name="Leung T.F."/>
            <person name="Tungtrongchitr A."/>
            <person name="Tsui S.K.W."/>
        </authorList>
    </citation>
    <scope>NUCLEOTIDE SEQUENCE [LARGE SCALE GENOMIC DNA]</scope>
    <source>
        <strain evidence="2">PWHHKU_190912</strain>
    </source>
</reference>
<name>A0ABQ8RUE0_PERAM</name>
<organism evidence="2 3">
    <name type="scientific">Periplaneta americana</name>
    <name type="common">American cockroach</name>
    <name type="synonym">Blatta americana</name>
    <dbReference type="NCBI Taxonomy" id="6978"/>
    <lineage>
        <taxon>Eukaryota</taxon>
        <taxon>Metazoa</taxon>
        <taxon>Ecdysozoa</taxon>
        <taxon>Arthropoda</taxon>
        <taxon>Hexapoda</taxon>
        <taxon>Insecta</taxon>
        <taxon>Pterygota</taxon>
        <taxon>Neoptera</taxon>
        <taxon>Polyneoptera</taxon>
        <taxon>Dictyoptera</taxon>
        <taxon>Blattodea</taxon>
        <taxon>Blattoidea</taxon>
        <taxon>Blattidae</taxon>
        <taxon>Blattinae</taxon>
        <taxon>Periplaneta</taxon>
    </lineage>
</organism>
<sequence>MDINGEIIPSILLIHKDYMYNLHSGNSSRTKEYEFAEGNGRKTGEHRSTKRILCRSAVYKVDEHVHPPPHEEVDAVHRCTALNQAAPAQIIERELERLPSDMLQFFPLRKSLKRSINQRRQRNFSANPKSVPHLPVIPPDLLS</sequence>
<evidence type="ECO:0000313" key="2">
    <source>
        <dbReference type="EMBL" id="KAJ4425368.1"/>
    </source>
</evidence>
<proteinExistence type="predicted"/>
<feature type="region of interest" description="Disordered" evidence="1">
    <location>
        <begin position="121"/>
        <end position="143"/>
    </location>
</feature>
<evidence type="ECO:0000313" key="3">
    <source>
        <dbReference type="Proteomes" id="UP001148838"/>
    </source>
</evidence>
<comment type="caution">
    <text evidence="2">The sequence shown here is derived from an EMBL/GenBank/DDBJ whole genome shotgun (WGS) entry which is preliminary data.</text>
</comment>
<keyword evidence="3" id="KW-1185">Reference proteome</keyword>
<protein>
    <submittedName>
        <fullName evidence="2">Uncharacterized protein</fullName>
    </submittedName>
</protein>